<dbReference type="SUPFAM" id="SSF53649">
    <property type="entry name" value="Alkaline phosphatase-like"/>
    <property type="match status" value="1"/>
</dbReference>
<proteinExistence type="inferred from homology"/>
<dbReference type="RefSeq" id="WP_344898678.1">
    <property type="nucleotide sequence ID" value="NZ_BAAAWD010000013.1"/>
</dbReference>
<protein>
    <recommendedName>
        <fullName evidence="9">2,3-bisphosphoglycerate-independent phosphoglycerate mutase</fullName>
        <ecNumber evidence="9">5.4.2.12</ecNumber>
    </recommendedName>
</protein>
<evidence type="ECO:0000313" key="13">
    <source>
        <dbReference type="Proteomes" id="UP001499930"/>
    </source>
</evidence>
<evidence type="ECO:0000256" key="4">
    <source>
        <dbReference type="ARBA" id="ARBA00008819"/>
    </source>
</evidence>
<accession>A0ABP6KPV6</accession>
<dbReference type="Pfam" id="PF01676">
    <property type="entry name" value="Metalloenzyme"/>
    <property type="match status" value="1"/>
</dbReference>
<feature type="domain" description="BPG-independent PGAM N-terminal" evidence="11">
    <location>
        <begin position="98"/>
        <end position="287"/>
    </location>
</feature>
<dbReference type="Pfam" id="PF06415">
    <property type="entry name" value="iPGM_N"/>
    <property type="match status" value="1"/>
</dbReference>
<dbReference type="PIRSF" id="PIRSF001492">
    <property type="entry name" value="IPGAM"/>
    <property type="match status" value="1"/>
</dbReference>
<evidence type="ECO:0000313" key="12">
    <source>
        <dbReference type="EMBL" id="GAA3017081.1"/>
    </source>
</evidence>
<dbReference type="InterPro" id="IPR011258">
    <property type="entry name" value="BPG-indep_PGM_N"/>
</dbReference>
<keyword evidence="7" id="KW-0464">Manganese</keyword>
<dbReference type="NCBIfam" id="TIGR01307">
    <property type="entry name" value="pgm_bpd_ind"/>
    <property type="match status" value="1"/>
</dbReference>
<dbReference type="EMBL" id="BAAAWD010000013">
    <property type="protein sequence ID" value="GAA3017081.1"/>
    <property type="molecule type" value="Genomic_DNA"/>
</dbReference>
<name>A0ABP6KPV6_9ACTN</name>
<keyword evidence="6" id="KW-0324">Glycolysis</keyword>
<sequence>MSTATGDTEGAGGGGGAGGAGGIVLVLDGWGHAPPGPGNALSLASTPTLDALTSTAGATLVQASGEAVGLPAGTVGNSEIGHMVIGAGRPLPYDSLLVQQEIETGALAANAVLRRTCARLSAGGRALHLIGLCSDGQIHAHVDHLRELLRIAAAEGVRAVWIHAITDGRDVADGTAAAYLERVEKLAAEAGVGRVASVVGRGYALDKSGDLELTRVAALAMADGAGTGVAHPRDALEGPGGSDVWVRPSVVTGAAGEPVGAMGDGDAVLFTNFRSDRIQQLADHLVSHLPPRDVTVLSLARYDTRAAITPLVDRADASGGLADELERHGLRSVRIAESEKFEHVTYYLNGRDARVREVEEHVRITADGSPDHRAAPRMNLPRVVAAVAKAAGRADVALVVANLANIDVVGHTGDAEATVAAARYTDEAVEAVCATARRSGRWVLLVGDHGNAEQMSKPGADGVARPYGGHTVNPVPFVVVPAPGRPVGQVRAGGTLADVAPTVLALLGRPPGAVMTGRALL</sequence>
<evidence type="ECO:0000256" key="8">
    <source>
        <dbReference type="ARBA" id="ARBA00023235"/>
    </source>
</evidence>
<reference evidence="13" key="1">
    <citation type="journal article" date="2019" name="Int. J. Syst. Evol. Microbiol.">
        <title>The Global Catalogue of Microorganisms (GCM) 10K type strain sequencing project: providing services to taxonomists for standard genome sequencing and annotation.</title>
        <authorList>
            <consortium name="The Broad Institute Genomics Platform"/>
            <consortium name="The Broad Institute Genome Sequencing Center for Infectious Disease"/>
            <person name="Wu L."/>
            <person name="Ma J."/>
        </authorList>
    </citation>
    <scope>NUCLEOTIDE SEQUENCE [LARGE SCALE GENOMIC DNA]</scope>
    <source>
        <strain evidence="13">JCM 3106</strain>
    </source>
</reference>
<comment type="cofactor">
    <cofactor evidence="2">
        <name>Mn(2+)</name>
        <dbReference type="ChEBI" id="CHEBI:29035"/>
    </cofactor>
</comment>
<dbReference type="InterPro" id="IPR036646">
    <property type="entry name" value="PGAM_B_sf"/>
</dbReference>
<dbReference type="Proteomes" id="UP001499930">
    <property type="component" value="Unassembled WGS sequence"/>
</dbReference>
<comment type="caution">
    <text evidence="12">The sequence shown here is derived from an EMBL/GenBank/DDBJ whole genome shotgun (WGS) entry which is preliminary data.</text>
</comment>
<evidence type="ECO:0000256" key="2">
    <source>
        <dbReference type="ARBA" id="ARBA00001936"/>
    </source>
</evidence>
<dbReference type="Gene3D" id="3.40.720.10">
    <property type="entry name" value="Alkaline Phosphatase, subunit A"/>
    <property type="match status" value="1"/>
</dbReference>
<comment type="similarity">
    <text evidence="4">Belongs to the BPG-independent phosphoglycerate mutase family.</text>
</comment>
<feature type="domain" description="Metalloenzyme" evidence="10">
    <location>
        <begin position="23"/>
        <end position="508"/>
    </location>
</feature>
<dbReference type="SUPFAM" id="SSF64158">
    <property type="entry name" value="2,3-Bisphosphoglycerate-independent phosphoglycerate mutase, substrate-binding domain"/>
    <property type="match status" value="1"/>
</dbReference>
<dbReference type="EC" id="5.4.2.12" evidence="9"/>
<evidence type="ECO:0000256" key="5">
    <source>
        <dbReference type="ARBA" id="ARBA00022723"/>
    </source>
</evidence>
<evidence type="ECO:0000256" key="9">
    <source>
        <dbReference type="NCBIfam" id="TIGR01307"/>
    </source>
</evidence>
<comment type="catalytic activity">
    <reaction evidence="1">
        <text>(2R)-2-phosphoglycerate = (2R)-3-phosphoglycerate</text>
        <dbReference type="Rhea" id="RHEA:15901"/>
        <dbReference type="ChEBI" id="CHEBI:58272"/>
        <dbReference type="ChEBI" id="CHEBI:58289"/>
        <dbReference type="EC" id="5.4.2.12"/>
    </reaction>
</comment>
<dbReference type="Gene3D" id="3.40.1450.10">
    <property type="entry name" value="BPG-independent phosphoglycerate mutase, domain B"/>
    <property type="match status" value="1"/>
</dbReference>
<evidence type="ECO:0000256" key="6">
    <source>
        <dbReference type="ARBA" id="ARBA00023152"/>
    </source>
</evidence>
<dbReference type="PANTHER" id="PTHR31637">
    <property type="entry name" value="2,3-BISPHOSPHOGLYCERATE-INDEPENDENT PHOSPHOGLYCERATE MUTASE"/>
    <property type="match status" value="1"/>
</dbReference>
<evidence type="ECO:0000256" key="1">
    <source>
        <dbReference type="ARBA" id="ARBA00000370"/>
    </source>
</evidence>
<keyword evidence="13" id="KW-1185">Reference proteome</keyword>
<keyword evidence="8" id="KW-0413">Isomerase</keyword>
<evidence type="ECO:0000256" key="7">
    <source>
        <dbReference type="ARBA" id="ARBA00023211"/>
    </source>
</evidence>
<comment type="pathway">
    <text evidence="3">Carbohydrate degradation; glycolysis; pyruvate from D-glyceraldehyde 3-phosphate: step 3/5.</text>
</comment>
<keyword evidence="5" id="KW-0479">Metal-binding</keyword>
<dbReference type="PANTHER" id="PTHR31637:SF0">
    <property type="entry name" value="2,3-BISPHOSPHOGLYCERATE-INDEPENDENT PHOSPHOGLYCERATE MUTASE"/>
    <property type="match status" value="1"/>
</dbReference>
<gene>
    <name evidence="12" type="primary">gpmI</name>
    <name evidence="12" type="ORF">GCM10017559_46080</name>
</gene>
<dbReference type="InterPro" id="IPR006124">
    <property type="entry name" value="Metalloenzyme"/>
</dbReference>
<evidence type="ECO:0000259" key="11">
    <source>
        <dbReference type="Pfam" id="PF06415"/>
    </source>
</evidence>
<dbReference type="InterPro" id="IPR017850">
    <property type="entry name" value="Alkaline_phosphatase_core_sf"/>
</dbReference>
<dbReference type="InterPro" id="IPR005995">
    <property type="entry name" value="Pgm_bpd_ind"/>
</dbReference>
<organism evidence="12 13">
    <name type="scientific">Streptosporangium longisporum</name>
    <dbReference type="NCBI Taxonomy" id="46187"/>
    <lineage>
        <taxon>Bacteria</taxon>
        <taxon>Bacillati</taxon>
        <taxon>Actinomycetota</taxon>
        <taxon>Actinomycetes</taxon>
        <taxon>Streptosporangiales</taxon>
        <taxon>Streptosporangiaceae</taxon>
        <taxon>Streptosporangium</taxon>
    </lineage>
</organism>
<evidence type="ECO:0000259" key="10">
    <source>
        <dbReference type="Pfam" id="PF01676"/>
    </source>
</evidence>
<evidence type="ECO:0000256" key="3">
    <source>
        <dbReference type="ARBA" id="ARBA00004798"/>
    </source>
</evidence>